<name>A0AA86SV62_9FABA</name>
<reference evidence="2" key="1">
    <citation type="submission" date="2023-10" db="EMBL/GenBank/DDBJ databases">
        <authorList>
            <person name="Domelevo Entfellner J.-B."/>
        </authorList>
    </citation>
    <scope>NUCLEOTIDE SEQUENCE</scope>
</reference>
<evidence type="ECO:0000259" key="1">
    <source>
        <dbReference type="PROSITE" id="PS00028"/>
    </source>
</evidence>
<dbReference type="Proteomes" id="UP001189624">
    <property type="component" value="Chromosome 7"/>
</dbReference>
<accession>A0AA86SV62</accession>
<gene>
    <name evidence="2" type="ORF">AYBTSS11_LOCUS21302</name>
</gene>
<dbReference type="EMBL" id="OY731404">
    <property type="protein sequence ID" value="CAJ1967665.1"/>
    <property type="molecule type" value="Genomic_DNA"/>
</dbReference>
<proteinExistence type="predicted"/>
<protein>
    <recommendedName>
        <fullName evidence="1">C2H2-type domain-containing protein</fullName>
    </recommendedName>
</protein>
<feature type="domain" description="C2H2-type" evidence="1">
    <location>
        <begin position="17"/>
        <end position="37"/>
    </location>
</feature>
<keyword evidence="3" id="KW-1185">Reference proteome</keyword>
<dbReference type="AlphaFoldDB" id="A0AA86SV62"/>
<sequence length="82" mass="9315">MSSSNIFNFVNEIVIECGVCNYVFPNFQAFVTHIEAHLIQEILAMEVSPIDGTKPFIKLLDKPILSNVFFDDHDDLDLSLKL</sequence>
<evidence type="ECO:0000313" key="2">
    <source>
        <dbReference type="EMBL" id="CAJ1967665.1"/>
    </source>
</evidence>
<organism evidence="2 3">
    <name type="scientific">Sphenostylis stenocarpa</name>
    <dbReference type="NCBI Taxonomy" id="92480"/>
    <lineage>
        <taxon>Eukaryota</taxon>
        <taxon>Viridiplantae</taxon>
        <taxon>Streptophyta</taxon>
        <taxon>Embryophyta</taxon>
        <taxon>Tracheophyta</taxon>
        <taxon>Spermatophyta</taxon>
        <taxon>Magnoliopsida</taxon>
        <taxon>eudicotyledons</taxon>
        <taxon>Gunneridae</taxon>
        <taxon>Pentapetalae</taxon>
        <taxon>rosids</taxon>
        <taxon>fabids</taxon>
        <taxon>Fabales</taxon>
        <taxon>Fabaceae</taxon>
        <taxon>Papilionoideae</taxon>
        <taxon>50 kb inversion clade</taxon>
        <taxon>NPAAA clade</taxon>
        <taxon>indigoferoid/millettioid clade</taxon>
        <taxon>Phaseoleae</taxon>
        <taxon>Sphenostylis</taxon>
    </lineage>
</organism>
<evidence type="ECO:0000313" key="3">
    <source>
        <dbReference type="Proteomes" id="UP001189624"/>
    </source>
</evidence>
<dbReference type="Gramene" id="rna-AYBTSS11_LOCUS21302">
    <property type="protein sequence ID" value="CAJ1967665.1"/>
    <property type="gene ID" value="gene-AYBTSS11_LOCUS21302"/>
</dbReference>
<dbReference type="InterPro" id="IPR013087">
    <property type="entry name" value="Znf_C2H2_type"/>
</dbReference>
<dbReference type="PROSITE" id="PS00028">
    <property type="entry name" value="ZINC_FINGER_C2H2_1"/>
    <property type="match status" value="1"/>
</dbReference>